<dbReference type="NCBIfam" id="TIGR00762">
    <property type="entry name" value="DegV"/>
    <property type="match status" value="1"/>
</dbReference>
<name>A0ABS6JWN4_9BACI</name>
<dbReference type="PROSITE" id="PS51482">
    <property type="entry name" value="DEGV"/>
    <property type="match status" value="1"/>
</dbReference>
<dbReference type="InterPro" id="IPR003797">
    <property type="entry name" value="DegV"/>
</dbReference>
<sequence length="281" mass="30980">MGTIKITSDSTCDLSEELIGKYEIDTVPLYINLGEESYKDMVEIKPSDIFSYADKTGTLPKTSAVTIGDYIELFSKYTNSHDAIIHINLGQGFSSCYQNATIAAKDFENVYVVNSANLSSGTGHLVIEAAIMAQEGIPAKEIVERLEELANRVEASFVIDTLDYLRMGGRCSSVAALSANLLNIKPSIEVMNGAMEVGKKYRGRFEKAIPKYIADRLNERNDIIPDRIFITHTGCSEELVDKTKELVKEHYAFSEIHETTASCTISSHCGPGTLGILFIRK</sequence>
<dbReference type="RefSeq" id="WP_088073700.1">
    <property type="nucleotide sequence ID" value="NZ_JAHQCR010000064.1"/>
</dbReference>
<organism evidence="2 3">
    <name type="scientific">Evansella alkalicola</name>
    <dbReference type="NCBI Taxonomy" id="745819"/>
    <lineage>
        <taxon>Bacteria</taxon>
        <taxon>Bacillati</taxon>
        <taxon>Bacillota</taxon>
        <taxon>Bacilli</taxon>
        <taxon>Bacillales</taxon>
        <taxon>Bacillaceae</taxon>
        <taxon>Evansella</taxon>
    </lineage>
</organism>
<protein>
    <submittedName>
        <fullName evidence="2">DegV family protein</fullName>
    </submittedName>
</protein>
<dbReference type="InterPro" id="IPR043168">
    <property type="entry name" value="DegV_C"/>
</dbReference>
<dbReference type="Gene3D" id="3.30.1180.10">
    <property type="match status" value="1"/>
</dbReference>
<proteinExistence type="predicted"/>
<comment type="caution">
    <text evidence="2">The sequence shown here is derived from an EMBL/GenBank/DDBJ whole genome shotgun (WGS) entry which is preliminary data.</text>
</comment>
<accession>A0ABS6JWN4</accession>
<dbReference type="SUPFAM" id="SSF82549">
    <property type="entry name" value="DAK1/DegV-like"/>
    <property type="match status" value="1"/>
</dbReference>
<reference evidence="2 3" key="1">
    <citation type="submission" date="2021-06" db="EMBL/GenBank/DDBJ databases">
        <title>Bacillus sp. RD4P76, an endophyte from a halophyte.</title>
        <authorList>
            <person name="Sun J.-Q."/>
        </authorList>
    </citation>
    <scope>NUCLEOTIDE SEQUENCE [LARGE SCALE GENOMIC DNA]</scope>
    <source>
        <strain evidence="2 3">JCM 17098</strain>
    </source>
</reference>
<keyword evidence="1" id="KW-0446">Lipid-binding</keyword>
<dbReference type="Gene3D" id="3.40.50.10170">
    <property type="match status" value="1"/>
</dbReference>
<evidence type="ECO:0000313" key="2">
    <source>
        <dbReference type="EMBL" id="MBU9722974.1"/>
    </source>
</evidence>
<dbReference type="PANTHER" id="PTHR33434">
    <property type="entry name" value="DEGV DOMAIN-CONTAINING PROTEIN DR_1986-RELATED"/>
    <property type="match status" value="1"/>
</dbReference>
<dbReference type="Proteomes" id="UP000790580">
    <property type="component" value="Unassembled WGS sequence"/>
</dbReference>
<keyword evidence="3" id="KW-1185">Reference proteome</keyword>
<gene>
    <name evidence="2" type="ORF">KS407_16265</name>
</gene>
<dbReference type="Pfam" id="PF02645">
    <property type="entry name" value="DegV"/>
    <property type="match status" value="1"/>
</dbReference>
<dbReference type="PANTHER" id="PTHR33434:SF2">
    <property type="entry name" value="FATTY ACID-BINDING PROTEIN TM_1468"/>
    <property type="match status" value="1"/>
</dbReference>
<dbReference type="EMBL" id="JAHQCR010000064">
    <property type="protein sequence ID" value="MBU9722974.1"/>
    <property type="molecule type" value="Genomic_DNA"/>
</dbReference>
<dbReference type="InterPro" id="IPR050270">
    <property type="entry name" value="DegV_domain_contain"/>
</dbReference>
<evidence type="ECO:0000256" key="1">
    <source>
        <dbReference type="ARBA" id="ARBA00023121"/>
    </source>
</evidence>
<evidence type="ECO:0000313" key="3">
    <source>
        <dbReference type="Proteomes" id="UP000790580"/>
    </source>
</evidence>